<dbReference type="GO" id="GO:0004519">
    <property type="term" value="F:endonuclease activity"/>
    <property type="evidence" value="ECO:0007669"/>
    <property type="project" value="UniProtKB-KW"/>
</dbReference>
<evidence type="ECO:0000313" key="3">
    <source>
        <dbReference type="Proteomes" id="UP000184236"/>
    </source>
</evidence>
<accession>A0A1M4XE15</accession>
<keyword evidence="2" id="KW-0255">Endonuclease</keyword>
<protein>
    <submittedName>
        <fullName evidence="2">HNH endonuclease</fullName>
    </submittedName>
</protein>
<dbReference type="Gene3D" id="1.10.30.50">
    <property type="match status" value="1"/>
</dbReference>
<feature type="domain" description="HNH nuclease" evidence="1">
    <location>
        <begin position="214"/>
        <end position="273"/>
    </location>
</feature>
<dbReference type="InterPro" id="IPR003615">
    <property type="entry name" value="HNH_nuc"/>
</dbReference>
<dbReference type="EMBL" id="FQVO01000006">
    <property type="protein sequence ID" value="SHE91502.1"/>
    <property type="molecule type" value="Genomic_DNA"/>
</dbReference>
<keyword evidence="2" id="KW-0540">Nuclease</keyword>
<sequence>MLPQIKENQKIYIEITNLKHGGIGWELGACLWSPKFSRNSYTRSWKLMERVNINDTIIHLVKIKDKYHFYGISTANSELIETNEEPPLSEDWGNREIYQRINITNFTKVEVPYPIDKIFIEYHQNLKDILQNNKDGQFYNLYREELRVAQKYFATCSPELYNVFDLISRSIGFKPELGIENNINVPTKNEPQSPDYNPAGRVKTIISRLIRDTKLSRSTKAENNWKCQICGKSIQLPNGFYYSEGHHLKPLGGEHQGPDTKGNIIILCPYHHTEFDYGSIAINPETKLIEHIDSHNQYHLKELAYNRENLGSEFLRYHYSLIFNKS</sequence>
<dbReference type="AlphaFoldDB" id="A0A1M4XE15"/>
<dbReference type="Proteomes" id="UP000184236">
    <property type="component" value="Unassembled WGS sequence"/>
</dbReference>
<evidence type="ECO:0000259" key="1">
    <source>
        <dbReference type="SMART" id="SM00507"/>
    </source>
</evidence>
<keyword evidence="2" id="KW-0378">Hydrolase</keyword>
<proteinExistence type="predicted"/>
<dbReference type="OrthoDB" id="67788at2"/>
<dbReference type="SMART" id="SM00507">
    <property type="entry name" value="HNHc"/>
    <property type="match status" value="1"/>
</dbReference>
<dbReference type="Pfam" id="PF13391">
    <property type="entry name" value="HNH_2"/>
    <property type="match status" value="1"/>
</dbReference>
<keyword evidence="3" id="KW-1185">Reference proteome</keyword>
<organism evidence="2 3">
    <name type="scientific">Chryseobacterium takakiae</name>
    <dbReference type="NCBI Taxonomy" id="1302685"/>
    <lineage>
        <taxon>Bacteria</taxon>
        <taxon>Pseudomonadati</taxon>
        <taxon>Bacteroidota</taxon>
        <taxon>Flavobacteriia</taxon>
        <taxon>Flavobacteriales</taxon>
        <taxon>Weeksellaceae</taxon>
        <taxon>Chryseobacterium group</taxon>
        <taxon>Chryseobacterium</taxon>
    </lineage>
</organism>
<dbReference type="RefSeq" id="WP_143149888.1">
    <property type="nucleotide sequence ID" value="NZ_FQVO01000006.1"/>
</dbReference>
<gene>
    <name evidence="2" type="ORF">SAMN05444408_1061</name>
</gene>
<name>A0A1M4XE15_9FLAO</name>
<evidence type="ECO:0000313" key="2">
    <source>
        <dbReference type="EMBL" id="SHE91502.1"/>
    </source>
</evidence>
<reference evidence="3" key="1">
    <citation type="submission" date="2016-11" db="EMBL/GenBank/DDBJ databases">
        <authorList>
            <person name="Varghese N."/>
            <person name="Submissions S."/>
        </authorList>
    </citation>
    <scope>NUCLEOTIDE SEQUENCE [LARGE SCALE GENOMIC DNA]</scope>
    <source>
        <strain evidence="3">DSM 26898</strain>
    </source>
</reference>